<dbReference type="InterPro" id="IPR016187">
    <property type="entry name" value="CTDL_fold"/>
</dbReference>
<evidence type="ECO:0000256" key="1">
    <source>
        <dbReference type="SAM" id="Coils"/>
    </source>
</evidence>
<dbReference type="GO" id="GO:0005886">
    <property type="term" value="C:plasma membrane"/>
    <property type="evidence" value="ECO:0007669"/>
    <property type="project" value="InterPro"/>
</dbReference>
<protein>
    <recommendedName>
        <fullName evidence="4">B-cell differentiation antigen CD72</fullName>
    </recommendedName>
</protein>
<evidence type="ECO:0000313" key="3">
    <source>
        <dbReference type="Proteomes" id="UP000694380"/>
    </source>
</evidence>
<dbReference type="InterPro" id="IPR016186">
    <property type="entry name" value="C-type_lectin-like/link_sf"/>
</dbReference>
<dbReference type="AlphaFoldDB" id="A0A8C3HV80"/>
<reference evidence="2" key="2">
    <citation type="submission" date="2025-09" db="UniProtKB">
        <authorList>
            <consortium name="Ensembl"/>
        </authorList>
    </citation>
    <scope>IDENTIFICATION</scope>
</reference>
<dbReference type="InterPro" id="IPR039689">
    <property type="entry name" value="CD72"/>
</dbReference>
<dbReference type="GO" id="GO:0004888">
    <property type="term" value="F:transmembrane signaling receptor activity"/>
    <property type="evidence" value="ECO:0007669"/>
    <property type="project" value="InterPro"/>
</dbReference>
<feature type="coiled-coil region" evidence="1">
    <location>
        <begin position="130"/>
        <end position="206"/>
    </location>
</feature>
<dbReference type="PANTHER" id="PTHR15028">
    <property type="entry name" value="CD72-RELATED"/>
    <property type="match status" value="1"/>
</dbReference>
<sequence>MGRGVGFPGTLPSRGVGGKLVPRAPLVNAAGSLPQSPGGTRGTCPSACWGPASSSWPPPLAWGFAVSRGLGLWTLLGPVSALGGFPALLAKGLYGPGSRCLSPADWQVSQHLQQASRAHEAESSRLSQQVSTKGATLEQTARELEQARRELEQARRELEQMWLKENSTQEQLRLLEAALEGSKEELARVQEEKTEIKEKLNQTENALSTSHPLFPPDCCPADWVLYRGKCLFVSKEKKSWQKSKEDCELNSAHLLITKSWDWQTMPVGYMHGRCDRSWNTA</sequence>
<dbReference type="GeneTree" id="ENSGT00390000003668"/>
<name>A0A8C3HV80_CHRPI</name>
<evidence type="ECO:0008006" key="4">
    <source>
        <dbReference type="Google" id="ProtNLM"/>
    </source>
</evidence>
<dbReference type="PANTHER" id="PTHR15028:SF6">
    <property type="entry name" value="B-CELL DIFFERENTIATION ANTIGEN CD72"/>
    <property type="match status" value="1"/>
</dbReference>
<dbReference type="Proteomes" id="UP000694380">
    <property type="component" value="Unplaced"/>
</dbReference>
<proteinExistence type="predicted"/>
<keyword evidence="3" id="KW-1185">Reference proteome</keyword>
<dbReference type="SUPFAM" id="SSF56436">
    <property type="entry name" value="C-type lectin-like"/>
    <property type="match status" value="1"/>
</dbReference>
<dbReference type="Gene3D" id="3.10.100.10">
    <property type="entry name" value="Mannose-Binding Protein A, subunit A"/>
    <property type="match status" value="1"/>
</dbReference>
<accession>A0A8C3HV80</accession>
<reference evidence="2" key="1">
    <citation type="submission" date="2025-08" db="UniProtKB">
        <authorList>
            <consortium name="Ensembl"/>
        </authorList>
    </citation>
    <scope>IDENTIFICATION</scope>
</reference>
<keyword evidence="1" id="KW-0175">Coiled coil</keyword>
<organism evidence="2 3">
    <name type="scientific">Chrysemys picta bellii</name>
    <name type="common">Western painted turtle</name>
    <name type="synonym">Emys bellii</name>
    <dbReference type="NCBI Taxonomy" id="8478"/>
    <lineage>
        <taxon>Eukaryota</taxon>
        <taxon>Metazoa</taxon>
        <taxon>Chordata</taxon>
        <taxon>Craniata</taxon>
        <taxon>Vertebrata</taxon>
        <taxon>Euteleostomi</taxon>
        <taxon>Archelosauria</taxon>
        <taxon>Testudinata</taxon>
        <taxon>Testudines</taxon>
        <taxon>Cryptodira</taxon>
        <taxon>Durocryptodira</taxon>
        <taxon>Testudinoidea</taxon>
        <taxon>Emydidae</taxon>
        <taxon>Chrysemys</taxon>
    </lineage>
</organism>
<dbReference type="Ensembl" id="ENSCPBT00000028312.1">
    <property type="protein sequence ID" value="ENSCPBP00000024040.1"/>
    <property type="gene ID" value="ENSCPBG00000017122.1"/>
</dbReference>
<evidence type="ECO:0000313" key="2">
    <source>
        <dbReference type="Ensembl" id="ENSCPBP00000024040.1"/>
    </source>
</evidence>